<evidence type="ECO:0000256" key="1">
    <source>
        <dbReference type="SAM" id="MobiDB-lite"/>
    </source>
</evidence>
<organism evidence="4 5">
    <name type="scientific">Actinoplanes oblitus</name>
    <dbReference type="NCBI Taxonomy" id="3040509"/>
    <lineage>
        <taxon>Bacteria</taxon>
        <taxon>Bacillati</taxon>
        <taxon>Actinomycetota</taxon>
        <taxon>Actinomycetes</taxon>
        <taxon>Micromonosporales</taxon>
        <taxon>Micromonosporaceae</taxon>
        <taxon>Actinoplanes</taxon>
    </lineage>
</organism>
<evidence type="ECO:0000256" key="2">
    <source>
        <dbReference type="SAM" id="SignalP"/>
    </source>
</evidence>
<dbReference type="Proteomes" id="UP001240150">
    <property type="component" value="Chromosome"/>
</dbReference>
<accession>A0ABY8WHQ7</accession>
<reference evidence="4 5" key="1">
    <citation type="submission" date="2023-06" db="EMBL/GenBank/DDBJ databases">
        <authorList>
            <person name="Yushchuk O."/>
            <person name="Binda E."/>
            <person name="Ruckert-Reed C."/>
            <person name="Fedorenko V."/>
            <person name="Kalinowski J."/>
            <person name="Marinelli F."/>
        </authorList>
    </citation>
    <scope>NUCLEOTIDE SEQUENCE [LARGE SCALE GENOMIC DNA]</scope>
    <source>
        <strain evidence="4 5">NRRL 3884</strain>
    </source>
</reference>
<keyword evidence="2" id="KW-0732">Signal</keyword>
<feature type="domain" description="DUF4232" evidence="3">
    <location>
        <begin position="76"/>
        <end position="191"/>
    </location>
</feature>
<feature type="chain" id="PRO_5046920236" evidence="2">
    <location>
        <begin position="29"/>
        <end position="221"/>
    </location>
</feature>
<feature type="region of interest" description="Disordered" evidence="1">
    <location>
        <begin position="30"/>
        <end position="62"/>
    </location>
</feature>
<keyword evidence="5" id="KW-1185">Reference proteome</keyword>
<name>A0ABY8WHQ7_9ACTN</name>
<evidence type="ECO:0000313" key="4">
    <source>
        <dbReference type="EMBL" id="WIM97360.1"/>
    </source>
</evidence>
<evidence type="ECO:0000313" key="5">
    <source>
        <dbReference type="Proteomes" id="UP001240150"/>
    </source>
</evidence>
<proteinExistence type="predicted"/>
<dbReference type="Pfam" id="PF14016">
    <property type="entry name" value="DUF4232"/>
    <property type="match status" value="1"/>
</dbReference>
<protein>
    <submittedName>
        <fullName evidence="4">DUF4232 domain-containing protein</fullName>
    </submittedName>
</protein>
<dbReference type="RefSeq" id="WP_284918759.1">
    <property type="nucleotide sequence ID" value="NZ_CP126980.1"/>
</dbReference>
<dbReference type="InterPro" id="IPR025326">
    <property type="entry name" value="DUF4232"/>
</dbReference>
<evidence type="ECO:0000259" key="3">
    <source>
        <dbReference type="Pfam" id="PF14016"/>
    </source>
</evidence>
<feature type="signal peptide" evidence="2">
    <location>
        <begin position="1"/>
        <end position="28"/>
    </location>
</feature>
<sequence>MRDLRTRVLRAAAPALLLLGTTAGCSGATGPATGQPTAAAPATTKATPAKAAPTGTASTKAAATTAATTAVTGGKCRDADLRTTITRQTEGTASPAYGMVTLTNGGKHSCTVDGWISVAPVNAANEVIEVPTRKVEMPGPAETLTVKPGTSVFVGLKWVPCPTGDDNCGWGNSLRYSVRGPATGGPFATLEEFGDPERNEIRMKSLQIGTYQPTVHTIVGW</sequence>
<gene>
    <name evidence="4" type="ORF">ACTOB_000872</name>
</gene>
<dbReference type="PROSITE" id="PS51257">
    <property type="entry name" value="PROKAR_LIPOPROTEIN"/>
    <property type="match status" value="1"/>
</dbReference>
<dbReference type="EMBL" id="CP126980">
    <property type="protein sequence ID" value="WIM97360.1"/>
    <property type="molecule type" value="Genomic_DNA"/>
</dbReference>